<accession>A0AB34ILA7</accession>
<keyword evidence="3" id="KW-0223">Dioxygenase</keyword>
<dbReference type="PROSITE" id="PS51471">
    <property type="entry name" value="FE2OG_OXY"/>
    <property type="match status" value="1"/>
</dbReference>
<reference evidence="8 9" key="1">
    <citation type="journal article" date="2024" name="Science">
        <title>Giant polyketide synthase enzymes in the biosynthesis of giant marine polyether toxins.</title>
        <authorList>
            <person name="Fallon T.R."/>
            <person name="Shende V.V."/>
            <person name="Wierzbicki I.H."/>
            <person name="Pendleton A.L."/>
            <person name="Watervoot N.F."/>
            <person name="Auber R.P."/>
            <person name="Gonzalez D.J."/>
            <person name="Wisecaver J.H."/>
            <person name="Moore B.S."/>
        </authorList>
    </citation>
    <scope>NUCLEOTIDE SEQUENCE [LARGE SCALE GENOMIC DNA]</scope>
    <source>
        <strain evidence="8 9">12B1</strain>
    </source>
</reference>
<protein>
    <recommendedName>
        <fullName evidence="7">Fe2OG dioxygenase domain-containing protein</fullName>
    </recommendedName>
</protein>
<organism evidence="8 9">
    <name type="scientific">Prymnesium parvum</name>
    <name type="common">Toxic golden alga</name>
    <dbReference type="NCBI Taxonomy" id="97485"/>
    <lineage>
        <taxon>Eukaryota</taxon>
        <taxon>Haptista</taxon>
        <taxon>Haptophyta</taxon>
        <taxon>Prymnesiophyceae</taxon>
        <taxon>Prymnesiales</taxon>
        <taxon>Prymnesiaceae</taxon>
        <taxon>Prymnesium</taxon>
    </lineage>
</organism>
<feature type="domain" description="Fe2OG dioxygenase" evidence="7">
    <location>
        <begin position="328"/>
        <end position="467"/>
    </location>
</feature>
<keyword evidence="6" id="KW-0472">Membrane</keyword>
<keyword evidence="5" id="KW-0408">Iron</keyword>
<keyword evidence="6" id="KW-1133">Transmembrane helix</keyword>
<dbReference type="GO" id="GO:0005783">
    <property type="term" value="C:endoplasmic reticulum"/>
    <property type="evidence" value="ECO:0007669"/>
    <property type="project" value="TreeGrafter"/>
</dbReference>
<evidence type="ECO:0000256" key="3">
    <source>
        <dbReference type="ARBA" id="ARBA00022964"/>
    </source>
</evidence>
<dbReference type="Pfam" id="PF13640">
    <property type="entry name" value="2OG-FeII_Oxy_3"/>
    <property type="match status" value="1"/>
</dbReference>
<dbReference type="PANTHER" id="PTHR10869:SF246">
    <property type="entry name" value="TRANSMEMBRANE PROLYL 4-HYDROXYLASE"/>
    <property type="match status" value="1"/>
</dbReference>
<feature type="transmembrane region" description="Helical" evidence="6">
    <location>
        <begin position="28"/>
        <end position="54"/>
    </location>
</feature>
<comment type="caution">
    <text evidence="8">The sequence shown here is derived from an EMBL/GenBank/DDBJ whole genome shotgun (WGS) entry which is preliminary data.</text>
</comment>
<evidence type="ECO:0000256" key="4">
    <source>
        <dbReference type="ARBA" id="ARBA00023002"/>
    </source>
</evidence>
<dbReference type="Gene3D" id="2.60.120.620">
    <property type="entry name" value="q2cbj1_9rhob like domain"/>
    <property type="match status" value="1"/>
</dbReference>
<dbReference type="InterPro" id="IPR006620">
    <property type="entry name" value="Pro_4_hyd_alph"/>
</dbReference>
<evidence type="ECO:0000256" key="5">
    <source>
        <dbReference type="ARBA" id="ARBA00023004"/>
    </source>
</evidence>
<proteinExistence type="predicted"/>
<evidence type="ECO:0000256" key="1">
    <source>
        <dbReference type="ARBA" id="ARBA00001961"/>
    </source>
</evidence>
<dbReference type="EMBL" id="JBGBPQ010000022">
    <property type="protein sequence ID" value="KAL1503176.1"/>
    <property type="molecule type" value="Genomic_DNA"/>
</dbReference>
<keyword evidence="9" id="KW-1185">Reference proteome</keyword>
<comment type="cofactor">
    <cofactor evidence="1">
        <name>L-ascorbate</name>
        <dbReference type="ChEBI" id="CHEBI:38290"/>
    </cofactor>
</comment>
<dbReference type="InterPro" id="IPR045054">
    <property type="entry name" value="P4HA-like"/>
</dbReference>
<evidence type="ECO:0000256" key="6">
    <source>
        <dbReference type="SAM" id="Phobius"/>
    </source>
</evidence>
<dbReference type="InterPro" id="IPR005123">
    <property type="entry name" value="Oxoglu/Fe-dep_dioxygenase_dom"/>
</dbReference>
<evidence type="ECO:0000313" key="8">
    <source>
        <dbReference type="EMBL" id="KAL1503176.1"/>
    </source>
</evidence>
<dbReference type="GO" id="GO:0005506">
    <property type="term" value="F:iron ion binding"/>
    <property type="evidence" value="ECO:0007669"/>
    <property type="project" value="InterPro"/>
</dbReference>
<evidence type="ECO:0000259" key="7">
    <source>
        <dbReference type="PROSITE" id="PS51471"/>
    </source>
</evidence>
<keyword evidence="2" id="KW-0479">Metal-binding</keyword>
<sequence>MSKGKNKKAAASSPTPAKPNGLLSPTHLLLGALFGLLVQLLLGYFGIGVGSYLFQQNSSRVPPLPLDPPPCPAAWPNCPRSVDLHWDDVLELQSSAATTPSRASLAACDAPSLLSPQKVPGMHLLCVLPPPEGEHRRAAATLAAFPDMLRTAKQPSAIIVPPQLRTVAQLISTVYHSLKLTHKGGKYQLPALFNDEGIRIQSVQGALKQRRLLLMEGGQWIWPPVDVGHVHSLPGLIPGQVTKVVTVSLKPLVVSVENFLSPGENEHIIRRAMPHMAKSGVALKDADKGKAAKEFRTSSQYFLPTVGDALLEAVDRRVMMLTRIPISHAEYIQVLKYEYKEHYSAHHDFFDPKAYANNPEMIASIENGAMNRLATVFFYLNNVTAGGQTNFPRAQACITAEYPNGGPQPWDYFDCSKGLSVFPQEGKVIIFYSMLPNGEMDDFSLHGGCDVLAEGEAKWSANFWLWNKPYHFISKARKRATDELEAQYL</sequence>
<dbReference type="GO" id="GO:0031418">
    <property type="term" value="F:L-ascorbic acid binding"/>
    <property type="evidence" value="ECO:0007669"/>
    <property type="project" value="InterPro"/>
</dbReference>
<gene>
    <name evidence="8" type="ORF">AB1Y20_011235</name>
</gene>
<dbReference type="InterPro" id="IPR044862">
    <property type="entry name" value="Pro_4_hyd_alph_FE2OG_OXY"/>
</dbReference>
<evidence type="ECO:0000256" key="2">
    <source>
        <dbReference type="ARBA" id="ARBA00022723"/>
    </source>
</evidence>
<dbReference type="Proteomes" id="UP001515480">
    <property type="component" value="Unassembled WGS sequence"/>
</dbReference>
<keyword evidence="6" id="KW-0812">Transmembrane</keyword>
<evidence type="ECO:0000313" key="9">
    <source>
        <dbReference type="Proteomes" id="UP001515480"/>
    </source>
</evidence>
<dbReference type="SMART" id="SM00702">
    <property type="entry name" value="P4Hc"/>
    <property type="match status" value="1"/>
</dbReference>
<dbReference type="GO" id="GO:0004656">
    <property type="term" value="F:procollagen-proline 4-dioxygenase activity"/>
    <property type="evidence" value="ECO:0007669"/>
    <property type="project" value="TreeGrafter"/>
</dbReference>
<keyword evidence="4" id="KW-0560">Oxidoreductase</keyword>
<dbReference type="AlphaFoldDB" id="A0AB34ILA7"/>
<dbReference type="PANTHER" id="PTHR10869">
    <property type="entry name" value="PROLYL 4-HYDROXYLASE ALPHA SUBUNIT"/>
    <property type="match status" value="1"/>
</dbReference>
<name>A0AB34ILA7_PRYPA</name>